<dbReference type="KEGG" id="sgy:Sgly_1085"/>
<organism evidence="2 3">
    <name type="scientific">Syntrophobotulus glycolicus (strain DSM 8271 / FlGlyR)</name>
    <dbReference type="NCBI Taxonomy" id="645991"/>
    <lineage>
        <taxon>Bacteria</taxon>
        <taxon>Bacillati</taxon>
        <taxon>Bacillota</taxon>
        <taxon>Clostridia</taxon>
        <taxon>Eubacteriales</taxon>
        <taxon>Desulfitobacteriaceae</taxon>
        <taxon>Syntrophobotulus</taxon>
    </lineage>
</organism>
<proteinExistence type="predicted"/>
<evidence type="ECO:0000256" key="1">
    <source>
        <dbReference type="SAM" id="MobiDB-lite"/>
    </source>
</evidence>
<dbReference type="STRING" id="645991.Sgly_1085"/>
<dbReference type="EMBL" id="CP002547">
    <property type="protein sequence ID" value="ADY55410.1"/>
    <property type="molecule type" value="Genomic_DNA"/>
</dbReference>
<dbReference type="AlphaFoldDB" id="F0SU27"/>
<keyword evidence="3" id="KW-1185">Reference proteome</keyword>
<reference evidence="3" key="2">
    <citation type="submission" date="2011-02" db="EMBL/GenBank/DDBJ databases">
        <title>The complete genome of Syntrophobotulus glycolicus DSM 8271.</title>
        <authorList>
            <person name="Lucas S."/>
            <person name="Copeland A."/>
            <person name="Lapidus A."/>
            <person name="Bruce D."/>
            <person name="Goodwin L."/>
            <person name="Pitluck S."/>
            <person name="Kyrpides N."/>
            <person name="Mavromatis K."/>
            <person name="Pagani I."/>
            <person name="Ivanova N."/>
            <person name="Mikhailova N."/>
            <person name="Chertkov O."/>
            <person name="Held B."/>
            <person name="Detter J.C."/>
            <person name="Tapia R."/>
            <person name="Han C."/>
            <person name="Land M."/>
            <person name="Hauser L."/>
            <person name="Markowitz V."/>
            <person name="Cheng J.-F."/>
            <person name="Hugenholtz P."/>
            <person name="Woyke T."/>
            <person name="Wu D."/>
            <person name="Spring S."/>
            <person name="Schroeder M."/>
            <person name="Brambilla E."/>
            <person name="Klenk H.-P."/>
            <person name="Eisen J.A."/>
        </authorList>
    </citation>
    <scope>NUCLEOTIDE SEQUENCE [LARGE SCALE GENOMIC DNA]</scope>
    <source>
        <strain evidence="3">DSM 8271 / FlGlyR</strain>
    </source>
</reference>
<evidence type="ECO:0000313" key="2">
    <source>
        <dbReference type="EMBL" id="ADY55410.1"/>
    </source>
</evidence>
<feature type="compositionally biased region" description="Basic and acidic residues" evidence="1">
    <location>
        <begin position="11"/>
        <end position="33"/>
    </location>
</feature>
<dbReference type="HOGENOM" id="CLU_3174126_0_0_9"/>
<feature type="compositionally biased region" description="Basic residues" evidence="1">
    <location>
        <begin position="1"/>
        <end position="10"/>
    </location>
</feature>
<name>F0SU27_SYNGF</name>
<reference evidence="2 3" key="1">
    <citation type="journal article" date="2011" name="Stand. Genomic Sci.">
        <title>Complete genome sequence of Syntrophobotulus glycolicus type strain (FlGlyR).</title>
        <authorList>
            <person name="Han C."/>
            <person name="Mwirichia R."/>
            <person name="Chertkov O."/>
            <person name="Held B."/>
            <person name="Lapidus A."/>
            <person name="Nolan M."/>
            <person name="Lucas S."/>
            <person name="Hammon N."/>
            <person name="Deshpande S."/>
            <person name="Cheng J.F."/>
            <person name="Tapia R."/>
            <person name="Goodwin L."/>
            <person name="Pitluck S."/>
            <person name="Huntemann M."/>
            <person name="Liolios K."/>
            <person name="Ivanova N."/>
            <person name="Pagani I."/>
            <person name="Mavromatis K."/>
            <person name="Ovchinikova G."/>
            <person name="Pati A."/>
            <person name="Chen A."/>
            <person name="Palaniappan K."/>
            <person name="Land M."/>
            <person name="Hauser L."/>
            <person name="Brambilla E.M."/>
            <person name="Rohde M."/>
            <person name="Spring S."/>
            <person name="Sikorski J."/>
            <person name="Goker M."/>
            <person name="Woyke T."/>
            <person name="Bristow J."/>
            <person name="Eisen J.A."/>
            <person name="Markowitz V."/>
            <person name="Hugenholtz P."/>
            <person name="Kyrpides N.C."/>
            <person name="Klenk H.P."/>
            <person name="Detter J.C."/>
        </authorList>
    </citation>
    <scope>NUCLEOTIDE SEQUENCE [LARGE SCALE GENOMIC DNA]</scope>
    <source>
        <strain evidence="3">DSM 8271 / FlGlyR</strain>
    </source>
</reference>
<gene>
    <name evidence="2" type="ordered locus">Sgly_1085</name>
</gene>
<feature type="region of interest" description="Disordered" evidence="1">
    <location>
        <begin position="1"/>
        <end position="33"/>
    </location>
</feature>
<sequence>MNKSGHSHKKYTLERENSKEIPRMISDKREKGNFIRTPKKLTLYGCK</sequence>
<protein>
    <submittedName>
        <fullName evidence="2">Uncharacterized protein</fullName>
    </submittedName>
</protein>
<evidence type="ECO:0000313" key="3">
    <source>
        <dbReference type="Proteomes" id="UP000007488"/>
    </source>
</evidence>
<dbReference type="Proteomes" id="UP000007488">
    <property type="component" value="Chromosome"/>
</dbReference>
<accession>F0SU27</accession>